<dbReference type="PaxDb" id="29760-VIT_13s0047g00490.t01"/>
<accession>F6HIV1</accession>
<evidence type="ECO:0000313" key="1">
    <source>
        <dbReference type="EMBL" id="CCB52176.1"/>
    </source>
</evidence>
<dbReference type="InParanoid" id="F6HIV1"/>
<keyword evidence="2" id="KW-1185">Reference proteome</keyword>
<dbReference type="HOGENOM" id="CLU_2019432_0_0_1"/>
<gene>
    <name evidence="1" type="ordered locus">VIT_13s0047g00490</name>
</gene>
<dbReference type="AlphaFoldDB" id="F6HIV1"/>
<organism evidence="1 2">
    <name type="scientific">Vitis vinifera</name>
    <name type="common">Grape</name>
    <dbReference type="NCBI Taxonomy" id="29760"/>
    <lineage>
        <taxon>Eukaryota</taxon>
        <taxon>Viridiplantae</taxon>
        <taxon>Streptophyta</taxon>
        <taxon>Embryophyta</taxon>
        <taxon>Tracheophyta</taxon>
        <taxon>Spermatophyta</taxon>
        <taxon>Magnoliopsida</taxon>
        <taxon>eudicotyledons</taxon>
        <taxon>Gunneridae</taxon>
        <taxon>Pentapetalae</taxon>
        <taxon>rosids</taxon>
        <taxon>Vitales</taxon>
        <taxon>Vitaceae</taxon>
        <taxon>Viteae</taxon>
        <taxon>Vitis</taxon>
    </lineage>
</organism>
<proteinExistence type="predicted"/>
<sequence length="123" mass="14241">MEKKGGGLSIRSLDVLNKALINKWTWSFATERDPIWKRVIVGNLGKRQGDEGHARSARRLLKGRSMLRRRIEEATRTFKGEHHQYCHPPPPPCWNLKLTTTPFINQDPILLLVTTTEEEEIWA</sequence>
<dbReference type="Proteomes" id="UP000009183">
    <property type="component" value="Chromosome 13"/>
</dbReference>
<evidence type="ECO:0000313" key="2">
    <source>
        <dbReference type="Proteomes" id="UP000009183"/>
    </source>
</evidence>
<dbReference type="EMBL" id="FN595767">
    <property type="protein sequence ID" value="CCB52176.1"/>
    <property type="molecule type" value="Genomic_DNA"/>
</dbReference>
<name>F6HIV1_VITVI</name>
<protein>
    <submittedName>
        <fullName evidence="1">Uncharacterized protein</fullName>
    </submittedName>
</protein>
<reference evidence="2" key="1">
    <citation type="journal article" date="2007" name="Nature">
        <title>The grapevine genome sequence suggests ancestral hexaploidization in major angiosperm phyla.</title>
        <authorList>
            <consortium name="The French-Italian Public Consortium for Grapevine Genome Characterization."/>
            <person name="Jaillon O."/>
            <person name="Aury J.-M."/>
            <person name="Noel B."/>
            <person name="Policriti A."/>
            <person name="Clepet C."/>
            <person name="Casagrande A."/>
            <person name="Choisne N."/>
            <person name="Aubourg S."/>
            <person name="Vitulo N."/>
            <person name="Jubin C."/>
            <person name="Vezzi A."/>
            <person name="Legeai F."/>
            <person name="Hugueney P."/>
            <person name="Dasilva C."/>
            <person name="Horner D."/>
            <person name="Mica E."/>
            <person name="Jublot D."/>
            <person name="Poulain J."/>
            <person name="Bruyere C."/>
            <person name="Billault A."/>
            <person name="Segurens B."/>
            <person name="Gouyvenoux M."/>
            <person name="Ugarte E."/>
            <person name="Cattonaro F."/>
            <person name="Anthouard V."/>
            <person name="Vico V."/>
            <person name="Del Fabbro C."/>
            <person name="Alaux M."/>
            <person name="Di Gaspero G."/>
            <person name="Dumas V."/>
            <person name="Felice N."/>
            <person name="Paillard S."/>
            <person name="Juman I."/>
            <person name="Moroldo M."/>
            <person name="Scalabrin S."/>
            <person name="Canaguier A."/>
            <person name="Le Clainche I."/>
            <person name="Malacrida G."/>
            <person name="Durand E."/>
            <person name="Pesole G."/>
            <person name="Laucou V."/>
            <person name="Chatelet P."/>
            <person name="Merdinoglu D."/>
            <person name="Delledonne M."/>
            <person name="Pezzotti M."/>
            <person name="Lecharny A."/>
            <person name="Scarpelli C."/>
            <person name="Artiguenave F."/>
            <person name="Pe M.E."/>
            <person name="Valle G."/>
            <person name="Morgante M."/>
            <person name="Caboche M."/>
            <person name="Adam-Blondon A.-F."/>
            <person name="Weissenbach J."/>
            <person name="Quetier F."/>
            <person name="Wincker P."/>
        </authorList>
    </citation>
    <scope>NUCLEOTIDE SEQUENCE [LARGE SCALE GENOMIC DNA]</scope>
    <source>
        <strain evidence="2">cv. Pinot noir / PN40024</strain>
    </source>
</reference>